<proteinExistence type="predicted"/>
<reference evidence="2" key="2">
    <citation type="journal article" date="2014" name="ISME J.">
        <title>Microbial stratification in low pH oxic and suboxic macroscopic growths along an acid mine drainage.</title>
        <authorList>
            <person name="Mendez-Garcia C."/>
            <person name="Mesa V."/>
            <person name="Sprenger R.R."/>
            <person name="Richter M."/>
            <person name="Diez M.S."/>
            <person name="Solano J."/>
            <person name="Bargiela R."/>
            <person name="Golyshina O.V."/>
            <person name="Manteca A."/>
            <person name="Ramos J.L."/>
            <person name="Gallego J.R."/>
            <person name="Llorente I."/>
            <person name="Martins Dos Santos V.A."/>
            <person name="Jensen O.N."/>
            <person name="Pelaez A.I."/>
            <person name="Sanchez J."/>
            <person name="Ferrer M."/>
        </authorList>
    </citation>
    <scope>NUCLEOTIDE SEQUENCE</scope>
</reference>
<evidence type="ECO:0000313" key="2">
    <source>
        <dbReference type="EMBL" id="EQD31439.1"/>
    </source>
</evidence>
<dbReference type="InterPro" id="IPR003789">
    <property type="entry name" value="Asn/Gln_tRNA_amidoTrase-B-like"/>
</dbReference>
<dbReference type="InterPro" id="IPR017959">
    <property type="entry name" value="Asn/Gln-tRNA_amidoTrfase_suB/E"/>
</dbReference>
<feature type="non-terminal residue" evidence="2">
    <location>
        <position position="1"/>
    </location>
</feature>
<feature type="compositionally biased region" description="Gly residues" evidence="1">
    <location>
        <begin position="177"/>
        <end position="198"/>
    </location>
</feature>
<dbReference type="EMBL" id="AUZY01012128">
    <property type="protein sequence ID" value="EQD31439.1"/>
    <property type="molecule type" value="Genomic_DNA"/>
</dbReference>
<accession>T0ZRT6</accession>
<protein>
    <submittedName>
        <fullName evidence="2">Glutamyl-tRNA(Gln) amidotransferase, subunit B/E, central region domain protein</fullName>
        <ecNumber evidence="2">6.3.5.-</ecNumber>
    </submittedName>
</protein>
<feature type="region of interest" description="Disordered" evidence="1">
    <location>
        <begin position="38"/>
        <end position="77"/>
    </location>
</feature>
<reference evidence="2" key="1">
    <citation type="submission" date="2013-08" db="EMBL/GenBank/DDBJ databases">
        <authorList>
            <person name="Mendez C."/>
            <person name="Richter M."/>
            <person name="Ferrer M."/>
            <person name="Sanchez J."/>
        </authorList>
    </citation>
    <scope>NUCLEOTIDE SEQUENCE</scope>
</reference>
<sequence>AKVRIRLGAEEPQAAFVLLAGPDPAVALRALEAIRQRSEQALSGVPEETRDPLPEGRTRYSRPLPGRHRMYPETDVPPLRVPADLLASVRQHLPERPASARARLEREHGLSAELAHQLVRDGEVDVFDLLRAQGHPPALVAPDPHPGPSSPGRTPGSSPGAERLRTGPDPGWTAGRGCPGPAGEGGGSARPGEDGGGWPAAAGRLDRVGVRGGREPRLGGPGGIPPRPGTHALGGS</sequence>
<name>T0ZRT6_9ZZZZ</name>
<comment type="caution">
    <text evidence="2">The sequence shown here is derived from an EMBL/GenBank/DDBJ whole genome shotgun (WGS) entry which is preliminary data.</text>
</comment>
<dbReference type="GO" id="GO:0070681">
    <property type="term" value="P:glutaminyl-tRNAGln biosynthesis via transamidation"/>
    <property type="evidence" value="ECO:0007669"/>
    <property type="project" value="TreeGrafter"/>
</dbReference>
<feature type="region of interest" description="Disordered" evidence="1">
    <location>
        <begin position="135"/>
        <end position="236"/>
    </location>
</feature>
<dbReference type="PANTHER" id="PTHR11659">
    <property type="entry name" value="GLUTAMYL-TRNA GLN AMIDOTRANSFERASE SUBUNIT B MITOCHONDRIAL AND PROKARYOTIC PET112-RELATED"/>
    <property type="match status" value="1"/>
</dbReference>
<feature type="compositionally biased region" description="Basic and acidic residues" evidence="1">
    <location>
        <begin position="47"/>
        <end position="58"/>
    </location>
</feature>
<feature type="compositionally biased region" description="Low complexity" evidence="1">
    <location>
        <begin position="150"/>
        <end position="160"/>
    </location>
</feature>
<dbReference type="InterPro" id="IPR014746">
    <property type="entry name" value="Gln_synth/guanido_kin_cat_dom"/>
</dbReference>
<dbReference type="GO" id="GO:0050567">
    <property type="term" value="F:glutaminyl-tRNA synthase (glutamine-hydrolyzing) activity"/>
    <property type="evidence" value="ECO:0007669"/>
    <property type="project" value="TreeGrafter"/>
</dbReference>
<dbReference type="GO" id="GO:0016740">
    <property type="term" value="F:transferase activity"/>
    <property type="evidence" value="ECO:0007669"/>
    <property type="project" value="UniProtKB-KW"/>
</dbReference>
<keyword evidence="2" id="KW-0808">Transferase</keyword>
<dbReference type="SUPFAM" id="SSF55931">
    <property type="entry name" value="Glutamine synthetase/guanido kinase"/>
    <property type="match status" value="1"/>
</dbReference>
<evidence type="ECO:0000256" key="1">
    <source>
        <dbReference type="SAM" id="MobiDB-lite"/>
    </source>
</evidence>
<dbReference type="Gene3D" id="1.10.150.380">
    <property type="entry name" value="GatB domain, N-terminal subdomain"/>
    <property type="match status" value="1"/>
</dbReference>
<keyword evidence="2" id="KW-0436">Ligase</keyword>
<feature type="compositionally biased region" description="Basic and acidic residues" evidence="1">
    <location>
        <begin position="204"/>
        <end position="217"/>
    </location>
</feature>
<dbReference type="EC" id="6.3.5.-" evidence="2"/>
<gene>
    <name evidence="2" type="ORF">B1B_18137</name>
</gene>
<dbReference type="AlphaFoldDB" id="T0ZRT6"/>
<dbReference type="InterPro" id="IPR042114">
    <property type="entry name" value="GatB_C_1"/>
</dbReference>
<dbReference type="PANTHER" id="PTHR11659:SF2">
    <property type="entry name" value="GLUTAMYL-TRNA(GLN) AMIDOTRANSFERASE SUBUNIT E"/>
    <property type="match status" value="1"/>
</dbReference>
<feature type="non-terminal residue" evidence="2">
    <location>
        <position position="236"/>
    </location>
</feature>
<dbReference type="SUPFAM" id="SSF89095">
    <property type="entry name" value="GatB/YqeY motif"/>
    <property type="match status" value="1"/>
</dbReference>
<organism evidence="2">
    <name type="scientific">mine drainage metagenome</name>
    <dbReference type="NCBI Taxonomy" id="410659"/>
    <lineage>
        <taxon>unclassified sequences</taxon>
        <taxon>metagenomes</taxon>
        <taxon>ecological metagenomes</taxon>
    </lineage>
</organism>